<dbReference type="EMBL" id="CAAALY010258886">
    <property type="protein sequence ID" value="VEL38751.1"/>
    <property type="molecule type" value="Genomic_DNA"/>
</dbReference>
<reference evidence="1" key="1">
    <citation type="submission" date="2018-11" db="EMBL/GenBank/DDBJ databases">
        <authorList>
            <consortium name="Pathogen Informatics"/>
        </authorList>
    </citation>
    <scope>NUCLEOTIDE SEQUENCE</scope>
</reference>
<evidence type="ECO:0000313" key="1">
    <source>
        <dbReference type="EMBL" id="VEL38751.1"/>
    </source>
</evidence>
<proteinExistence type="predicted"/>
<sequence>MSVRRLSNPTARVSAGLWYKGAAATLSPSLLPPPPARARARARARLCTLDAPAQVESRARVCAIALAHVGSCTRTCVRACVRACPGRFSPSSARARFTVSPRMLYGGPLGTYLSGLYSSSAKPAVASVGLAGPGPGSGAAIGAGLSRRRAGSRYRSATSSFTTAGSGSGVGVGVGAAVRDAAGDRLPLTGISSTSSYFTPQPRRKYEVSRTRTHTHTCMHPRAQNAVSSRAQAGGQAANQNGQVSRPSVIGRLVGRLHWRQRVFKIRI</sequence>
<evidence type="ECO:0000313" key="2">
    <source>
        <dbReference type="Proteomes" id="UP000784294"/>
    </source>
</evidence>
<comment type="caution">
    <text evidence="1">The sequence shown here is derived from an EMBL/GenBank/DDBJ whole genome shotgun (WGS) entry which is preliminary data.</text>
</comment>
<name>A0A448XKD2_9PLAT</name>
<organism evidence="1 2">
    <name type="scientific">Protopolystoma xenopodis</name>
    <dbReference type="NCBI Taxonomy" id="117903"/>
    <lineage>
        <taxon>Eukaryota</taxon>
        <taxon>Metazoa</taxon>
        <taxon>Spiralia</taxon>
        <taxon>Lophotrochozoa</taxon>
        <taxon>Platyhelminthes</taxon>
        <taxon>Monogenea</taxon>
        <taxon>Polyopisthocotylea</taxon>
        <taxon>Polystomatidea</taxon>
        <taxon>Polystomatidae</taxon>
        <taxon>Protopolystoma</taxon>
    </lineage>
</organism>
<accession>A0A448XKD2</accession>
<keyword evidence="2" id="KW-1185">Reference proteome</keyword>
<dbReference type="AlphaFoldDB" id="A0A448XKD2"/>
<gene>
    <name evidence="1" type="ORF">PXEA_LOCUS32191</name>
</gene>
<dbReference type="Proteomes" id="UP000784294">
    <property type="component" value="Unassembled WGS sequence"/>
</dbReference>
<protein>
    <submittedName>
        <fullName evidence="1">Uncharacterized protein</fullName>
    </submittedName>
</protein>